<dbReference type="KEGG" id="afl:Aflv_2042"/>
<dbReference type="AlphaFoldDB" id="B7GLH5"/>
<dbReference type="eggNOG" id="COG5464">
    <property type="taxonomic scope" value="Bacteria"/>
</dbReference>
<evidence type="ECO:0000313" key="2">
    <source>
        <dbReference type="Proteomes" id="UP000000742"/>
    </source>
</evidence>
<protein>
    <submittedName>
        <fullName evidence="1">Uncharacterized protein</fullName>
    </submittedName>
</protein>
<evidence type="ECO:0000313" key="1">
    <source>
        <dbReference type="EMBL" id="ACJ34401.1"/>
    </source>
</evidence>
<proteinExistence type="predicted"/>
<dbReference type="Proteomes" id="UP000000742">
    <property type="component" value="Chromosome"/>
</dbReference>
<dbReference type="EMBL" id="CP000922">
    <property type="protein sequence ID" value="ACJ34401.1"/>
    <property type="molecule type" value="Genomic_DNA"/>
</dbReference>
<name>B7GLH5_ANOFW</name>
<sequence length="54" mass="6645">MLSKMGYTESERIELKKQFLRMLVRMELDEAKQRLLFCFFQVCDRGERKKAWKV</sequence>
<accession>B7GLH5</accession>
<gene>
    <name evidence="1" type="ordered locus">Aflv_2042</name>
</gene>
<organism evidence="1 2">
    <name type="scientific">Anoxybacillus flavithermus (strain DSM 21510 / WK1)</name>
    <dbReference type="NCBI Taxonomy" id="491915"/>
    <lineage>
        <taxon>Bacteria</taxon>
        <taxon>Bacillati</taxon>
        <taxon>Bacillota</taxon>
        <taxon>Bacilli</taxon>
        <taxon>Bacillales</taxon>
        <taxon>Anoxybacillaceae</taxon>
        <taxon>Anoxybacillus</taxon>
    </lineage>
</organism>
<dbReference type="STRING" id="491915.Aflv_2042"/>
<dbReference type="HOGENOM" id="CLU_3039897_0_0_9"/>
<reference evidence="1 2" key="1">
    <citation type="journal article" date="2008" name="Genome Biol.">
        <title>Encapsulated in silica: genome, proteome and physiology of the thermophilic bacterium Anoxybacillus flavithermus WK1.</title>
        <authorList>
            <person name="Saw J.H."/>
            <person name="Mountain B.W."/>
            <person name="Feng L."/>
            <person name="Omelchenko M.V."/>
            <person name="Hou S."/>
            <person name="Saito J.A."/>
            <person name="Stott M.B."/>
            <person name="Li D."/>
            <person name="Zhao G."/>
            <person name="Wu J."/>
            <person name="Galperin M.Y."/>
            <person name="Koonin E.V."/>
            <person name="Makarova K.S."/>
            <person name="Wolf Y.I."/>
            <person name="Rigden D.J."/>
            <person name="Dunfield P.F."/>
            <person name="Wang L."/>
            <person name="Alam M."/>
        </authorList>
    </citation>
    <scope>NUCLEOTIDE SEQUENCE [LARGE SCALE GENOMIC DNA]</scope>
    <source>
        <strain evidence="2">DSM 21510 / WK1</strain>
    </source>
</reference>